<dbReference type="AlphaFoldDB" id="A0A1E8QCB4"/>
<gene>
    <name evidence="2" type="ORF">BEL07_00470</name>
</gene>
<accession>A0A1E8QCB4</accession>
<reference evidence="2 3" key="1">
    <citation type="submission" date="2016-09" db="EMBL/GenBank/DDBJ databases">
        <title>genome sequence of Mycobacterium sp. 739 SCH.</title>
        <authorList>
            <person name="Greninger A.L."/>
            <person name="Qin X."/>
            <person name="Jerome K."/>
            <person name="Vora S."/>
            <person name="Quinn K."/>
        </authorList>
    </citation>
    <scope>NUCLEOTIDE SEQUENCE [LARGE SCALE GENOMIC DNA]</scope>
    <source>
        <strain evidence="2 3">SCH</strain>
    </source>
</reference>
<keyword evidence="2" id="KW-0966">Cell projection</keyword>
<dbReference type="SMART" id="SM00858">
    <property type="entry name" value="SAF"/>
    <property type="match status" value="1"/>
</dbReference>
<dbReference type="Gene3D" id="3.90.1210.10">
    <property type="entry name" value="Antifreeze-like/N-acetylneuraminic acid synthase C-terminal domain"/>
    <property type="match status" value="1"/>
</dbReference>
<dbReference type="Pfam" id="PF08666">
    <property type="entry name" value="SAF"/>
    <property type="match status" value="1"/>
</dbReference>
<evidence type="ECO:0000313" key="3">
    <source>
        <dbReference type="Proteomes" id="UP000178953"/>
    </source>
</evidence>
<dbReference type="OrthoDB" id="4808509at2"/>
<dbReference type="EMBL" id="MCHX01000001">
    <property type="protein sequence ID" value="OFJ55720.1"/>
    <property type="molecule type" value="Genomic_DNA"/>
</dbReference>
<organism evidence="2 3">
    <name type="scientific">Mycolicibacterium grossiae</name>
    <dbReference type="NCBI Taxonomy" id="1552759"/>
    <lineage>
        <taxon>Bacteria</taxon>
        <taxon>Bacillati</taxon>
        <taxon>Actinomycetota</taxon>
        <taxon>Actinomycetes</taxon>
        <taxon>Mycobacteriales</taxon>
        <taxon>Mycobacteriaceae</taxon>
        <taxon>Mycolicibacterium</taxon>
    </lineage>
</organism>
<feature type="domain" description="SAF" evidence="1">
    <location>
        <begin position="52"/>
        <end position="114"/>
    </location>
</feature>
<sequence length="220" mass="22310">MGEALDPTPWHRMLALRPDWTRTVAARRAVAGALVLLAAAAALRPNPADGRVDVVVAARDLNAGSALTADDVRLERHSAATTPDGAQHDPSALVGITLAGPARRGEVLTDVRVLSPRLTGAAAGPDARIVALDLADAALLDLLRAGDVVDVLATAPVPPGDGAAPVPRILAADAVVVTVSERSTSPTSGSQRVVLVALPARAATEVAGASLTQAITLTLR</sequence>
<dbReference type="InterPro" id="IPR013974">
    <property type="entry name" value="SAF"/>
</dbReference>
<comment type="caution">
    <text evidence="2">The sequence shown here is derived from an EMBL/GenBank/DDBJ whole genome shotgun (WGS) entry which is preliminary data.</text>
</comment>
<dbReference type="Proteomes" id="UP000178953">
    <property type="component" value="Unassembled WGS sequence"/>
</dbReference>
<name>A0A1E8QCB4_9MYCO</name>
<keyword evidence="2" id="KW-0969">Cilium</keyword>
<keyword evidence="3" id="KW-1185">Reference proteome</keyword>
<evidence type="ECO:0000313" key="2">
    <source>
        <dbReference type="EMBL" id="OFJ55720.1"/>
    </source>
</evidence>
<evidence type="ECO:0000259" key="1">
    <source>
        <dbReference type="SMART" id="SM00858"/>
    </source>
</evidence>
<proteinExistence type="predicted"/>
<dbReference type="CDD" id="cd11614">
    <property type="entry name" value="SAF_CpaB_FlgA_like"/>
    <property type="match status" value="1"/>
</dbReference>
<keyword evidence="2" id="KW-0282">Flagellum</keyword>
<protein>
    <submittedName>
        <fullName evidence="2">Flagellar biosynthesis protein FlgA</fullName>
    </submittedName>
</protein>
<dbReference type="RefSeq" id="WP_070351146.1">
    <property type="nucleotide sequence ID" value="NZ_CP043474.1"/>
</dbReference>